<dbReference type="SMART" id="SM00089">
    <property type="entry name" value="PKD"/>
    <property type="match status" value="4"/>
</dbReference>
<comment type="similarity">
    <text evidence="1">Belongs to the cycloisomerase 2 family.</text>
</comment>
<evidence type="ECO:0000256" key="1">
    <source>
        <dbReference type="ARBA" id="ARBA00005564"/>
    </source>
</evidence>
<dbReference type="PATRIC" id="fig|1454003.3.peg.2507"/>
<dbReference type="InterPro" id="IPR022409">
    <property type="entry name" value="PKD/Chitinase_dom"/>
</dbReference>
<evidence type="ECO:0000313" key="5">
    <source>
        <dbReference type="EMBL" id="EXI79182.1"/>
    </source>
</evidence>
<protein>
    <submittedName>
        <fullName evidence="5">PQQ-dependent catabolism-associated beta-propeller protein</fullName>
    </submittedName>
</protein>
<keyword evidence="2" id="KW-0119">Carbohydrate metabolism</keyword>
<dbReference type="GO" id="GO:0005509">
    <property type="term" value="F:calcium ion binding"/>
    <property type="evidence" value="ECO:0007669"/>
    <property type="project" value="InterPro"/>
</dbReference>
<comment type="caution">
    <text evidence="5">The sequence shown here is derived from an EMBL/GenBank/DDBJ whole genome shotgun (WGS) entry which is preliminary data.</text>
</comment>
<gene>
    <name evidence="5" type="ORF">AW10_02456</name>
</gene>
<dbReference type="Pfam" id="PF05345">
    <property type="entry name" value="He_PIG"/>
    <property type="match status" value="1"/>
</dbReference>
<dbReference type="EMBL" id="JEMX01000059">
    <property type="protein sequence ID" value="EXI79182.1"/>
    <property type="molecule type" value="Genomic_DNA"/>
</dbReference>
<keyword evidence="2" id="KW-0313">Glucose metabolism</keyword>
<dbReference type="NCBIfam" id="NF012211">
    <property type="entry name" value="tand_rpt_95"/>
    <property type="match status" value="3"/>
</dbReference>
<dbReference type="Gene3D" id="2.130.10.10">
    <property type="entry name" value="YVTN repeat-like/Quinoprotein amine dehydrogenase"/>
    <property type="match status" value="2"/>
</dbReference>
<evidence type="ECO:0000259" key="3">
    <source>
        <dbReference type="PROSITE" id="PS50093"/>
    </source>
</evidence>
<evidence type="ECO:0000259" key="4">
    <source>
        <dbReference type="PROSITE" id="PS51820"/>
    </source>
</evidence>
<feature type="domain" description="PKD" evidence="3">
    <location>
        <begin position="1048"/>
        <end position="1122"/>
    </location>
</feature>
<dbReference type="InterPro" id="IPR015943">
    <property type="entry name" value="WD40/YVTN_repeat-like_dom_sf"/>
</dbReference>
<dbReference type="InterPro" id="IPR019405">
    <property type="entry name" value="Lactonase_7-beta_prop"/>
</dbReference>
<dbReference type="SUPFAM" id="SSF50969">
    <property type="entry name" value="YVTN repeat-like/Quinoprotein amine dehydrogenase"/>
    <property type="match status" value="1"/>
</dbReference>
<proteinExistence type="inferred from homology"/>
<dbReference type="InterPro" id="IPR013783">
    <property type="entry name" value="Ig-like_fold"/>
</dbReference>
<dbReference type="InterPro" id="IPR000601">
    <property type="entry name" value="PKD_dom"/>
</dbReference>
<dbReference type="Pfam" id="PF18911">
    <property type="entry name" value="PKD_4"/>
    <property type="match status" value="1"/>
</dbReference>
<dbReference type="GO" id="GO:0016020">
    <property type="term" value="C:membrane"/>
    <property type="evidence" value="ECO:0007669"/>
    <property type="project" value="InterPro"/>
</dbReference>
<dbReference type="Gene3D" id="2.60.40.680">
    <property type="match status" value="1"/>
</dbReference>
<dbReference type="PANTHER" id="PTHR30344">
    <property type="entry name" value="6-PHOSPHOGLUCONOLACTONASE-RELATED"/>
    <property type="match status" value="1"/>
</dbReference>
<dbReference type="GO" id="GO:0005829">
    <property type="term" value="C:cytosol"/>
    <property type="evidence" value="ECO:0007669"/>
    <property type="project" value="TreeGrafter"/>
</dbReference>
<dbReference type="SUPFAM" id="SSF49299">
    <property type="entry name" value="PKD domain"/>
    <property type="match status" value="2"/>
</dbReference>
<dbReference type="SUPFAM" id="SSF49313">
    <property type="entry name" value="Cadherin-like"/>
    <property type="match status" value="1"/>
</dbReference>
<dbReference type="InterPro" id="IPR050282">
    <property type="entry name" value="Cycloisomerase_2"/>
</dbReference>
<dbReference type="CDD" id="cd11304">
    <property type="entry name" value="Cadherin_repeat"/>
    <property type="match status" value="1"/>
</dbReference>
<dbReference type="InterPro" id="IPR015919">
    <property type="entry name" value="Cadherin-like_sf"/>
</dbReference>
<dbReference type="PROSITE" id="PS51820">
    <property type="entry name" value="PA14"/>
    <property type="match status" value="1"/>
</dbReference>
<dbReference type="Gene3D" id="2.60.40.10">
    <property type="entry name" value="Immunoglobulins"/>
    <property type="match status" value="4"/>
</dbReference>
<dbReference type="GO" id="GO:0006006">
    <property type="term" value="P:glucose metabolic process"/>
    <property type="evidence" value="ECO:0007669"/>
    <property type="project" value="UniProtKB-KW"/>
</dbReference>
<evidence type="ECO:0000313" key="6">
    <source>
        <dbReference type="Proteomes" id="UP000021816"/>
    </source>
</evidence>
<dbReference type="Gene3D" id="2.60.40.2810">
    <property type="match status" value="3"/>
</dbReference>
<dbReference type="GO" id="GO:0017057">
    <property type="term" value="F:6-phosphogluconolactonase activity"/>
    <property type="evidence" value="ECO:0007669"/>
    <property type="project" value="TreeGrafter"/>
</dbReference>
<dbReference type="InterPro" id="IPR035986">
    <property type="entry name" value="PKD_dom_sf"/>
</dbReference>
<dbReference type="Pfam" id="PF17963">
    <property type="entry name" value="Big_9"/>
    <property type="match status" value="3"/>
</dbReference>
<dbReference type="PROSITE" id="PS50093">
    <property type="entry name" value="PKD"/>
    <property type="match status" value="1"/>
</dbReference>
<dbReference type="Pfam" id="PF10282">
    <property type="entry name" value="Lactonase"/>
    <property type="match status" value="2"/>
</dbReference>
<dbReference type="Proteomes" id="UP000021816">
    <property type="component" value="Unassembled WGS sequence"/>
</dbReference>
<accession>A0A011PQ82</accession>
<dbReference type="CDD" id="cd00146">
    <property type="entry name" value="PKD"/>
    <property type="match status" value="2"/>
</dbReference>
<evidence type="ECO:0000256" key="2">
    <source>
        <dbReference type="ARBA" id="ARBA00022526"/>
    </source>
</evidence>
<dbReference type="STRING" id="1454003.AW10_02456"/>
<name>A0A011PQ82_9PROT</name>
<reference evidence="5 6" key="1">
    <citation type="submission" date="2014-02" db="EMBL/GenBank/DDBJ databases">
        <title>Expanding our view of genomic diversity in Candidatus Accumulibacter clades.</title>
        <authorList>
            <person name="Skennerton C.T."/>
            <person name="Barr J.J."/>
            <person name="Slater F.R."/>
            <person name="Bond P.L."/>
            <person name="Tyson G.W."/>
        </authorList>
    </citation>
    <scope>NUCLEOTIDE SEQUENCE [LARGE SCALE GENOMIC DNA]</scope>
    <source>
        <strain evidence="6">BA-92</strain>
    </source>
</reference>
<dbReference type="InterPro" id="IPR037524">
    <property type="entry name" value="PA14/GLEYA"/>
</dbReference>
<feature type="domain" description="PA14" evidence="4">
    <location>
        <begin position="3"/>
        <end position="158"/>
    </location>
</feature>
<sequence length="2585" mass="268588">MRIAGSGIDASYTSTSPFFGSTTVNRSETVIFQGYGSDGFAGLPAPGFFSNLSARWFGQIEVRAEDPQAPAAQNVRFRVSSDGGATFYIYGLNGSSQWTTAINDSGSHAYAPAYSTTYGMAPGRYWIQLDYSNTSGFSGVALEYQTSTDAWRTVSVAHDGGDGRLILAGNTGISPTSLSRAPSTLGGQPASVVGARTELLRGPRADNPYVTDLGGASAALDDSPYIAGLAGGAEIYGLLQGIDRNGLDFNPATTAQKDGLPTTEADAVFAVMRLDFGPGDYADNYTGFDMLLFVNLADDVALSDPRLIVSQSGNPVGTQALAIDGVGSFRNLTALGAKQVWATLIPDSENLKFDASVQINGQTLILNDQALARNQVVYGKFAPNLVAAASLNGLGDIALSPDGKHVYAVDPSRNALVVINADDLSERQLFKNGDDGVAGLAGASGVTVSPDGSLVFVVSAGSQTLLVFTRDVGTGNLSQPTPSSLNGLAAFATLAVNTSGTRLYTAGASYVFAYASGTWLDYNRNNFNVVNQVSSLGVSRDDALVFAASASQDALWVLDSQLGHLQTIVGADVGLQGPSAIAVSGDDRFVYVSAAGSNSLAVFARNGNTLSHVQTLSNGSDGVRGLLGASDLLLSADQRLLMVSGAENNAVAVFERDSASGRLAFMQLLRQNVGGVDGLLAASSLATSASGDTLFVGSLGDTGVPGGIARFANVSVGVALPPPVHQLTTFTGIEDLGVTLAGGDDRLTLRNAPEALLASLRLDTGAGKDRVVLSDLGVVNTEVKLGDNDDLLQLRSQRANTHLVVDGQGGADSFEIPLVGDGAYSEISGGADADSFQVSGGGLPSSATTILHGSDSDAAFPYDTLTYDPGLLSAYPSAFSQTQGTLQLGQLDSSSSVQPLGYGVVGYDTFEGVEVIAAPLIFAPGSALRISEGDDLPVSVRVGSFNGAAARQWTVNPLGAGNTLSEPLSWDIDGDGRFGEVSASSFTLSWQQLVDFGLADNGQYQIAVRATNGSGFESVGFATLIIDNTPPQIQLGGAGSTLAGEVYTLDFSASDPGDDRVSAWRVDWNDGSALEDLGSNARRATHVFGEPGSYSVQLTGSDEDMAVSVNKAVQVGVASAQVSVGGPYLIEEGDSLSLRASAIGTPSEVRWDINGDSSFDATTSGLALTLSWTELQALAPNPINNNGSFVPRVSVRYASGDVVLSAPGQLQVLNTAPSASVASTGAVLEGQDATLRFVAPSDPSDADRAAGFTYSVVLDTPFGYYEDSVTSTASELELLIPAAYIRDNGSYVARARISDQDGGSSEQTVSVVVQEVAPTLLVQGDENAVEGADYRLDLSAGDPGADTVSRWLVDWDDGNLESFAGAVQSLTHRFADDGLRNIRISAFDEDGSTQTSKQVSVLNAAPTLSDLAVTSTSEGAITVLSGRISDPGVLDSFSLDVDWGDGTSESVALAAGSSSFTLKHRYLDDDPSGTPADVRNIAVTLHDDDGDSSAASVDTTVSNAAPEFSGLGTIASRVDESGLVTLVGEIVDAGILDTHLLIIDWGDGSGSEEVAVDPQTREFLATHRYADDNPTATGEDIYTITAQVSDDDGGKASASTTVTIVNRAPSISGLQLSEVLGSDSSQATLTGSFSDLGSKDTHAVLIDWGDGSPEEAAVLDAGGLSFNASHVFSLLAAPGYQVSVRVIDDDLGIATATVNTATYPVNRAPMAVDDDINGDENTPIALDLLANDSDPDGDSLSTFVLTQPEHGTLLSLGDGRFTYRGNVDFTGNDSFTYVARDAKLGSNVAQVRLVVAPRNSAPSAVDDRIETAEDTTVTFDVRDNDRDPENDALSVQVVDLPQQGNLVSNADGSFRYTPVLDFNGTDTFSYRLSDGNLLSNLAIVSVVVAPVNDAPVAEADAFSGDEDQPINGNVLDNDSDVDGDELNAILVSGPANGSLQFASDGSFIYTPAVNFNGSDSFSYRANDGQSESAEVSVDLTVNPVNDPPTLSEIADATLFEGESFRVSAVGSDVDPGDTLRYALDLAPTGASIDPDSGAIVWQALDGDANGTSHDFSVRVSDAGGESATRSFKVKVLNVAPTLTAEGAQASYIGEDYVLELSSSDPGDDSISNWRIDWGDGQIVDYSGNPDQISHVYSSVLGEVQIRATASDEDGSYLLQPLPVVVLPQPLQVESLSSDRNGFVVRFNDAFNASVINLYDSSLVGRGAADVVLTGSSTGLVKGSLVFDADYRGLRYQVSGNGLARDSYSLTLKSGAQAFHSIWSALDGNADGLAGDDYRSSFSVAAPPSTQLSLPDFMRGPGQGVDVPATGSKLPLSLRSPGDVQQLSFVVRYDPALLLISSSQAGADLPADATLDFSGSRPGELRVHISSPTPIAAGTVTLLDLVASVPASAPYGASQILDIDAVSVNGQAVSGADDDALHVVGYLGDSDGNSRLERSDMRPILLNALNTDSGFAAWSVVDPRLVADVDLDGRISARDASRVVQDTSRRARDTSHDFALIPSIPTNVQVAFAPLQEWPAPASTGQSWLQIDFGASFAGFTVGSDEPRNKRENWRKAFVTNMASNPANPNSRLQVTLNAVPSGNAS</sequence>
<dbReference type="PANTHER" id="PTHR30344:SF1">
    <property type="entry name" value="6-PHOSPHOGLUCONOLACTONASE"/>
    <property type="match status" value="1"/>
</dbReference>
<organism evidence="5 6">
    <name type="scientific">Candidatus Accumulibacter appositus</name>
    <dbReference type="NCBI Taxonomy" id="1454003"/>
    <lineage>
        <taxon>Bacteria</taxon>
        <taxon>Pseudomonadati</taxon>
        <taxon>Pseudomonadota</taxon>
        <taxon>Betaproteobacteria</taxon>
        <taxon>Candidatus Accumulibacter</taxon>
    </lineage>
</organism>
<dbReference type="InterPro" id="IPR011044">
    <property type="entry name" value="Quino_amine_DH_bsu"/>
</dbReference>